<dbReference type="PANTHER" id="PTHR42743">
    <property type="entry name" value="AMINO-ACID AMINOTRANSFERASE"/>
    <property type="match status" value="1"/>
</dbReference>
<evidence type="ECO:0000313" key="5">
    <source>
        <dbReference type="Proteomes" id="UP000245533"/>
    </source>
</evidence>
<gene>
    <name evidence="4" type="ORF">DDZ15_09870</name>
</gene>
<dbReference type="SUPFAM" id="SSF56752">
    <property type="entry name" value="D-aminoacid aminotransferase-like PLP-dependent enzymes"/>
    <property type="match status" value="1"/>
</dbReference>
<accession>A0A316TUW4</accession>
<dbReference type="OrthoDB" id="9804984at2"/>
<dbReference type="Proteomes" id="UP000245533">
    <property type="component" value="Unassembled WGS sequence"/>
</dbReference>
<comment type="similarity">
    <text evidence="2">Belongs to the class-IV pyridoxal-phosphate-dependent aminotransferase family.</text>
</comment>
<dbReference type="InterPro" id="IPR043132">
    <property type="entry name" value="BCAT-like_C"/>
</dbReference>
<dbReference type="AlphaFoldDB" id="A0A316TUW4"/>
<dbReference type="Gene3D" id="3.20.10.10">
    <property type="entry name" value="D-amino Acid Aminotransferase, subunit A, domain 2"/>
    <property type="match status" value="1"/>
</dbReference>
<dbReference type="FunFam" id="3.20.10.10:FF:000002">
    <property type="entry name" value="D-alanine aminotransferase"/>
    <property type="match status" value="1"/>
</dbReference>
<evidence type="ECO:0000256" key="2">
    <source>
        <dbReference type="ARBA" id="ARBA00009320"/>
    </source>
</evidence>
<organism evidence="4 5">
    <name type="scientific">Rhodohalobacter mucosus</name>
    <dbReference type="NCBI Taxonomy" id="2079485"/>
    <lineage>
        <taxon>Bacteria</taxon>
        <taxon>Pseudomonadati</taxon>
        <taxon>Balneolota</taxon>
        <taxon>Balneolia</taxon>
        <taxon>Balneolales</taxon>
        <taxon>Balneolaceae</taxon>
        <taxon>Rhodohalobacter</taxon>
    </lineage>
</organism>
<evidence type="ECO:0000256" key="1">
    <source>
        <dbReference type="ARBA" id="ARBA00001933"/>
    </source>
</evidence>
<keyword evidence="3" id="KW-0663">Pyridoxal phosphate</keyword>
<dbReference type="Gene3D" id="3.30.470.10">
    <property type="match status" value="1"/>
</dbReference>
<evidence type="ECO:0008006" key="6">
    <source>
        <dbReference type="Google" id="ProtNLM"/>
    </source>
</evidence>
<dbReference type="Pfam" id="PF01063">
    <property type="entry name" value="Aminotran_4"/>
    <property type="match status" value="1"/>
</dbReference>
<comment type="cofactor">
    <cofactor evidence="1">
        <name>pyridoxal 5'-phosphate</name>
        <dbReference type="ChEBI" id="CHEBI:597326"/>
    </cofactor>
</comment>
<dbReference type="RefSeq" id="WP_109646935.1">
    <property type="nucleotide sequence ID" value="NZ_QGGB01000007.1"/>
</dbReference>
<keyword evidence="5" id="KW-1185">Reference proteome</keyword>
<dbReference type="GO" id="GO:0046394">
    <property type="term" value="P:carboxylic acid biosynthetic process"/>
    <property type="evidence" value="ECO:0007669"/>
    <property type="project" value="UniProtKB-ARBA"/>
</dbReference>
<sequence length="287" mass="31761">MIVYLNGKFLEQQKAAVSVADRGFIFGDGIYEVIRVVEGKFIMENEHLSRLDEGLNGLRIRLDEDIRTSIPEIGRELLKKNGHLTGEATVYLQVTRGAATPRTHEFPIDPVEPTLFMSTKPFKPHKKLHEMGTDAITLPDVRWMRCNLKTINLLPNTLAKQAAKDAGVNSAVMIRDGVITESPNANIFCVKNGVLHTFPSSNYILNGITRRAVLNIASQEEIPLVQEPVRLEEIAIIEELFFSGTTTDIQPVTVIDGKPVGNGKPGPVTRKIQKAYGKMLYSGNLSA</sequence>
<evidence type="ECO:0000313" key="4">
    <source>
        <dbReference type="EMBL" id="PWN06142.1"/>
    </source>
</evidence>
<dbReference type="PANTHER" id="PTHR42743:SF10">
    <property type="entry name" value="D-ALANINE AMINOTRANSFERASE"/>
    <property type="match status" value="1"/>
</dbReference>
<dbReference type="GO" id="GO:0008652">
    <property type="term" value="P:amino acid biosynthetic process"/>
    <property type="evidence" value="ECO:0007669"/>
    <property type="project" value="UniProtKB-ARBA"/>
</dbReference>
<reference evidence="4 5" key="1">
    <citation type="submission" date="2018-05" db="EMBL/GenBank/DDBJ databases">
        <title>Rhodohalobacter halophilus gen. nov., sp. nov., a moderately halophilic member of the family Balneolaceae.</title>
        <authorList>
            <person name="Liu Z.-W."/>
        </authorList>
    </citation>
    <scope>NUCLEOTIDE SEQUENCE [LARGE SCALE GENOMIC DNA]</scope>
    <source>
        <strain evidence="4 5">8A47</strain>
    </source>
</reference>
<dbReference type="GO" id="GO:0005829">
    <property type="term" value="C:cytosol"/>
    <property type="evidence" value="ECO:0007669"/>
    <property type="project" value="TreeGrafter"/>
</dbReference>
<dbReference type="InterPro" id="IPR001544">
    <property type="entry name" value="Aminotrans_IV"/>
</dbReference>
<dbReference type="InterPro" id="IPR043131">
    <property type="entry name" value="BCAT-like_N"/>
</dbReference>
<dbReference type="InterPro" id="IPR050571">
    <property type="entry name" value="Class-IV_PLP-Dep_Aminotrnsfr"/>
</dbReference>
<protein>
    <recommendedName>
        <fullName evidence="6">D-amino-acid transaminase</fullName>
    </recommendedName>
</protein>
<evidence type="ECO:0000256" key="3">
    <source>
        <dbReference type="ARBA" id="ARBA00022898"/>
    </source>
</evidence>
<proteinExistence type="inferred from homology"/>
<dbReference type="InterPro" id="IPR036038">
    <property type="entry name" value="Aminotransferase-like"/>
</dbReference>
<dbReference type="GO" id="GO:0003824">
    <property type="term" value="F:catalytic activity"/>
    <property type="evidence" value="ECO:0007669"/>
    <property type="project" value="InterPro"/>
</dbReference>
<comment type="caution">
    <text evidence="4">The sequence shown here is derived from an EMBL/GenBank/DDBJ whole genome shotgun (WGS) entry which is preliminary data.</text>
</comment>
<name>A0A316TUW4_9BACT</name>
<dbReference type="EMBL" id="QGGB01000007">
    <property type="protein sequence ID" value="PWN06142.1"/>
    <property type="molecule type" value="Genomic_DNA"/>
</dbReference>